<evidence type="ECO:0000256" key="1">
    <source>
        <dbReference type="ARBA" id="ARBA00004496"/>
    </source>
</evidence>
<reference evidence="9" key="2">
    <citation type="submission" date="2015-01" db="EMBL/GenBank/DDBJ databases">
        <title>Evolutionary Origins and Diversification of the Mycorrhizal Mutualists.</title>
        <authorList>
            <consortium name="DOE Joint Genome Institute"/>
            <consortium name="Mycorrhizal Genomics Consortium"/>
            <person name="Kohler A."/>
            <person name="Kuo A."/>
            <person name="Nagy L.G."/>
            <person name="Floudas D."/>
            <person name="Copeland A."/>
            <person name="Barry K.W."/>
            <person name="Cichocki N."/>
            <person name="Veneault-Fourrey C."/>
            <person name="LaButti K."/>
            <person name="Lindquist E.A."/>
            <person name="Lipzen A."/>
            <person name="Lundell T."/>
            <person name="Morin E."/>
            <person name="Murat C."/>
            <person name="Riley R."/>
            <person name="Ohm R."/>
            <person name="Sun H."/>
            <person name="Tunlid A."/>
            <person name="Henrissat B."/>
            <person name="Grigoriev I.V."/>
            <person name="Hibbett D.S."/>
            <person name="Martin F."/>
        </authorList>
    </citation>
    <scope>NUCLEOTIDE SEQUENCE [LARGE SCALE GENOMIC DNA]</scope>
    <source>
        <strain evidence="9">MUT 4182</strain>
    </source>
</reference>
<dbReference type="EMBL" id="KN822959">
    <property type="protein sequence ID" value="KIO31915.1"/>
    <property type="molecule type" value="Genomic_DNA"/>
</dbReference>
<evidence type="ECO:0000256" key="5">
    <source>
        <dbReference type="ARBA" id="ARBA00038223"/>
    </source>
</evidence>
<evidence type="ECO:0000313" key="8">
    <source>
        <dbReference type="EMBL" id="KIO31915.1"/>
    </source>
</evidence>
<name>A0A0C3QIL3_9AGAM</name>
<dbReference type="HOGENOM" id="CLU_141947_2_1_1"/>
<protein>
    <recommendedName>
        <fullName evidence="7">CHCH domain-containing protein</fullName>
    </recommendedName>
</protein>
<comment type="function">
    <text evidence="4">Required for the assembly of mitochondrial cytochrome c oxidase.</text>
</comment>
<evidence type="ECO:0000256" key="2">
    <source>
        <dbReference type="ARBA" id="ARBA00022490"/>
    </source>
</evidence>
<dbReference type="Proteomes" id="UP000054248">
    <property type="component" value="Unassembled WGS sequence"/>
</dbReference>
<dbReference type="InterPro" id="IPR051383">
    <property type="entry name" value="COX19"/>
</dbReference>
<feature type="domain" description="CHCH" evidence="7">
    <location>
        <begin position="30"/>
        <end position="63"/>
    </location>
</feature>
<gene>
    <name evidence="8" type="ORF">M407DRAFT_122042</name>
</gene>
<comment type="subcellular location">
    <subcellularLocation>
        <location evidence="1">Cytoplasm</location>
    </subcellularLocation>
</comment>
<feature type="region of interest" description="Disordered" evidence="6">
    <location>
        <begin position="75"/>
        <end position="95"/>
    </location>
</feature>
<organism evidence="8 9">
    <name type="scientific">Tulasnella calospora MUT 4182</name>
    <dbReference type="NCBI Taxonomy" id="1051891"/>
    <lineage>
        <taxon>Eukaryota</taxon>
        <taxon>Fungi</taxon>
        <taxon>Dikarya</taxon>
        <taxon>Basidiomycota</taxon>
        <taxon>Agaricomycotina</taxon>
        <taxon>Agaricomycetes</taxon>
        <taxon>Cantharellales</taxon>
        <taxon>Tulasnellaceae</taxon>
        <taxon>Tulasnella</taxon>
    </lineage>
</organism>
<evidence type="ECO:0000259" key="7">
    <source>
        <dbReference type="Pfam" id="PF06747"/>
    </source>
</evidence>
<dbReference type="STRING" id="1051891.A0A0C3QIL3"/>
<keyword evidence="9" id="KW-1185">Reference proteome</keyword>
<dbReference type="OrthoDB" id="268594at2759"/>
<dbReference type="InterPro" id="IPR010625">
    <property type="entry name" value="CHCH"/>
</dbReference>
<evidence type="ECO:0000313" key="9">
    <source>
        <dbReference type="Proteomes" id="UP000054248"/>
    </source>
</evidence>
<feature type="region of interest" description="Disordered" evidence="6">
    <location>
        <begin position="1"/>
        <end position="21"/>
    </location>
</feature>
<dbReference type="AlphaFoldDB" id="A0A0C3QIL3"/>
<comment type="similarity">
    <text evidence="5">Belongs to the COX19 family.</text>
</comment>
<evidence type="ECO:0000256" key="4">
    <source>
        <dbReference type="ARBA" id="ARBA00037279"/>
    </source>
</evidence>
<dbReference type="GO" id="GO:0005758">
    <property type="term" value="C:mitochondrial intermembrane space"/>
    <property type="evidence" value="ECO:0007669"/>
    <property type="project" value="TreeGrafter"/>
</dbReference>
<dbReference type="PROSITE" id="PS51808">
    <property type="entry name" value="CHCH"/>
    <property type="match status" value="1"/>
</dbReference>
<accession>A0A0C3QIL3</accession>
<reference evidence="8 9" key="1">
    <citation type="submission" date="2014-04" db="EMBL/GenBank/DDBJ databases">
        <authorList>
            <consortium name="DOE Joint Genome Institute"/>
            <person name="Kuo A."/>
            <person name="Girlanda M."/>
            <person name="Perotto S."/>
            <person name="Kohler A."/>
            <person name="Nagy L.G."/>
            <person name="Floudas D."/>
            <person name="Copeland A."/>
            <person name="Barry K.W."/>
            <person name="Cichocki N."/>
            <person name="Veneault-Fourrey C."/>
            <person name="LaButti K."/>
            <person name="Lindquist E.A."/>
            <person name="Lipzen A."/>
            <person name="Lundell T."/>
            <person name="Morin E."/>
            <person name="Murat C."/>
            <person name="Sun H."/>
            <person name="Tunlid A."/>
            <person name="Henrissat B."/>
            <person name="Grigoriev I.V."/>
            <person name="Hibbett D.S."/>
            <person name="Martin F."/>
            <person name="Nordberg H.P."/>
            <person name="Cantor M.N."/>
            <person name="Hua S.X."/>
        </authorList>
    </citation>
    <scope>NUCLEOTIDE SEQUENCE [LARGE SCALE GENOMIC DNA]</scope>
    <source>
        <strain evidence="8 9">MUT 4182</strain>
    </source>
</reference>
<dbReference type="Pfam" id="PF06747">
    <property type="entry name" value="CHCH"/>
    <property type="match status" value="1"/>
</dbReference>
<dbReference type="GO" id="GO:0033617">
    <property type="term" value="P:mitochondrial respiratory chain complex IV assembly"/>
    <property type="evidence" value="ECO:0007669"/>
    <property type="project" value="TreeGrafter"/>
</dbReference>
<keyword evidence="3" id="KW-1015">Disulfide bond</keyword>
<evidence type="ECO:0000256" key="3">
    <source>
        <dbReference type="ARBA" id="ARBA00023157"/>
    </source>
</evidence>
<evidence type="ECO:0000256" key="6">
    <source>
        <dbReference type="SAM" id="MobiDB-lite"/>
    </source>
</evidence>
<dbReference type="PANTHER" id="PTHR21107:SF2">
    <property type="entry name" value="CYTOCHROME C OXIDASE ASSEMBLY PROTEIN COX19"/>
    <property type="match status" value="1"/>
</dbReference>
<dbReference type="PANTHER" id="PTHR21107">
    <property type="entry name" value="CYTOCHROME C OXIDASE ASSEMBLY PROTEIN COX19"/>
    <property type="match status" value="1"/>
</dbReference>
<keyword evidence="2" id="KW-0963">Cytoplasm</keyword>
<sequence length="95" mass="10685">MSFGRPPTFENFKVSPPQRGSFPLDHEGECRQFMKVYLDCLKSHSQESANCRLLNKEYLECRMSRGLMERAEWKKLGLPDDPASNTGDGGTGGKS</sequence>
<proteinExistence type="inferred from homology"/>